<name>A0A6J7RA70_9ZZZZ</name>
<evidence type="ECO:0000313" key="3">
    <source>
        <dbReference type="EMBL" id="CAB4871318.1"/>
    </source>
</evidence>
<evidence type="ECO:0000313" key="2">
    <source>
        <dbReference type="EMBL" id="CAB4778546.1"/>
    </source>
</evidence>
<dbReference type="EMBL" id="CAEZYH010000035">
    <property type="protein sequence ID" value="CAB4720253.1"/>
    <property type="molecule type" value="Genomic_DNA"/>
</dbReference>
<evidence type="ECO:0000313" key="5">
    <source>
        <dbReference type="EMBL" id="CAB5025540.1"/>
    </source>
</evidence>
<organism evidence="5">
    <name type="scientific">freshwater metagenome</name>
    <dbReference type="NCBI Taxonomy" id="449393"/>
    <lineage>
        <taxon>unclassified sequences</taxon>
        <taxon>metagenomes</taxon>
        <taxon>ecological metagenomes</taxon>
    </lineage>
</organism>
<gene>
    <name evidence="1" type="ORF">UFOPK2658_00970</name>
    <name evidence="2" type="ORF">UFOPK2880_01281</name>
    <name evidence="3" type="ORF">UFOPK3304_01018</name>
    <name evidence="4" type="ORF">UFOPK3494_00755</name>
    <name evidence="5" type="ORF">UFOPK4134_00540</name>
</gene>
<dbReference type="EMBL" id="CAFBMF010000036">
    <property type="protein sequence ID" value="CAB4897437.1"/>
    <property type="molecule type" value="Genomic_DNA"/>
</dbReference>
<evidence type="ECO:0000313" key="4">
    <source>
        <dbReference type="EMBL" id="CAB4897437.1"/>
    </source>
</evidence>
<dbReference type="EMBL" id="CAFBLJ010000047">
    <property type="protein sequence ID" value="CAB4871318.1"/>
    <property type="molecule type" value="Genomic_DNA"/>
</dbReference>
<evidence type="ECO:0000313" key="1">
    <source>
        <dbReference type="EMBL" id="CAB4720253.1"/>
    </source>
</evidence>
<protein>
    <submittedName>
        <fullName evidence="5">Unannotated protein</fullName>
    </submittedName>
</protein>
<accession>A0A6J7RA70</accession>
<dbReference type="EMBL" id="CAEZZP010000088">
    <property type="protein sequence ID" value="CAB4778546.1"/>
    <property type="molecule type" value="Genomic_DNA"/>
</dbReference>
<sequence length="378" mass="40897">MKLFGSMFAVALTAATITGCSHEQQVTGNFDTEAMNTMMQTKSQFGDIALGADLWEVVICQIPRDTTDSIFEPSDERLNLSSADIVNELGPVVDYFVRWSNGRYSPKFTAAKEVSISADEKSDVCVDRALDQSVNSTRGVLVIANAQHTETAVGGWGRPGSSCAESCSARLTHRAVYIGASDFMPYWKGNPPLDLIEHEMGHALDWPHSSTSVDNFGNGVYDSDIDVMSNSAAPRDINSDARNAPGALGINMYLAGWLDGINVAFLENGTKSFELVATNTELVVDGLRLVLVPLNNSTVISIEVIGASGDNRHLLHDRVVIHQIEVAGETGFERRQTVLDADLLAGKSWSDGKVEIKVKQEVTTNSLTTAKIEVRIAS</sequence>
<reference evidence="5" key="1">
    <citation type="submission" date="2020-05" db="EMBL/GenBank/DDBJ databases">
        <authorList>
            <person name="Chiriac C."/>
            <person name="Salcher M."/>
            <person name="Ghai R."/>
            <person name="Kavagutti S V."/>
        </authorList>
    </citation>
    <scope>NUCLEOTIDE SEQUENCE</scope>
</reference>
<dbReference type="AlphaFoldDB" id="A0A6J7RA70"/>
<dbReference type="PROSITE" id="PS51257">
    <property type="entry name" value="PROKAR_LIPOPROTEIN"/>
    <property type="match status" value="1"/>
</dbReference>
<proteinExistence type="predicted"/>
<dbReference type="EMBL" id="CAFBPS010000025">
    <property type="protein sequence ID" value="CAB5025540.1"/>
    <property type="molecule type" value="Genomic_DNA"/>
</dbReference>